<proteinExistence type="predicted"/>
<comment type="caution">
    <text evidence="1">The sequence shown here is derived from an EMBL/GenBank/DDBJ whole genome shotgun (WGS) entry which is preliminary data.</text>
</comment>
<reference evidence="1 2" key="1">
    <citation type="submission" date="2021-06" db="EMBL/GenBank/DDBJ databases">
        <authorList>
            <person name="Kallberg Y."/>
            <person name="Tangrot J."/>
            <person name="Rosling A."/>
        </authorList>
    </citation>
    <scope>NUCLEOTIDE SEQUENCE [LARGE SCALE GENOMIC DNA]</scope>
    <source>
        <strain evidence="1 2">120-4 pot B 10/14</strain>
    </source>
</reference>
<organism evidence="1 2">
    <name type="scientific">Gigaspora margarita</name>
    <dbReference type="NCBI Taxonomy" id="4874"/>
    <lineage>
        <taxon>Eukaryota</taxon>
        <taxon>Fungi</taxon>
        <taxon>Fungi incertae sedis</taxon>
        <taxon>Mucoromycota</taxon>
        <taxon>Glomeromycotina</taxon>
        <taxon>Glomeromycetes</taxon>
        <taxon>Diversisporales</taxon>
        <taxon>Gigasporaceae</taxon>
        <taxon>Gigaspora</taxon>
    </lineage>
</organism>
<evidence type="ECO:0000313" key="1">
    <source>
        <dbReference type="EMBL" id="CAG8767647.1"/>
    </source>
</evidence>
<name>A0ABN7VFM5_GIGMA</name>
<protein>
    <submittedName>
        <fullName evidence="1">14544_t:CDS:1</fullName>
    </submittedName>
</protein>
<keyword evidence="2" id="KW-1185">Reference proteome</keyword>
<dbReference type="EMBL" id="CAJVQB010014311">
    <property type="protein sequence ID" value="CAG8767647.1"/>
    <property type="molecule type" value="Genomic_DNA"/>
</dbReference>
<sequence>MDLFQDNKNDNYILQLISHTNKNKKDLELMHVDDNCSNMELEIIAEGQNDNSSNKYITESADSFNKSKESESEEYFDKELPTKEWKKIGQYKVLVSGNKEAKSKQKCRVLVHTQGSTTNFASYLLIHKLPRLIDYDDNQTETEIENTNFDDITTIFNDEKIIIDYNYDNEVEVTINAKQIKVNQFIETNELIYKVKKTLYAALKHYWKLPIESSLIAIFLDP</sequence>
<evidence type="ECO:0000313" key="2">
    <source>
        <dbReference type="Proteomes" id="UP000789901"/>
    </source>
</evidence>
<dbReference type="Proteomes" id="UP000789901">
    <property type="component" value="Unassembled WGS sequence"/>
</dbReference>
<gene>
    <name evidence="1" type="ORF">GMARGA_LOCUS18172</name>
</gene>
<accession>A0ABN7VFM5</accession>